<keyword evidence="3" id="KW-0175">Coiled coil</keyword>
<feature type="compositionally biased region" description="Basic and acidic residues" evidence="4">
    <location>
        <begin position="36"/>
        <end position="50"/>
    </location>
</feature>
<feature type="region of interest" description="Disordered" evidence="4">
    <location>
        <begin position="28"/>
        <end position="51"/>
    </location>
</feature>
<dbReference type="Proteomes" id="UP001529369">
    <property type="component" value="Unassembled WGS sequence"/>
</dbReference>
<evidence type="ECO:0000256" key="3">
    <source>
        <dbReference type="SAM" id="Coils"/>
    </source>
</evidence>
<dbReference type="Pfam" id="PF00015">
    <property type="entry name" value="MCPsignal"/>
    <property type="match status" value="2"/>
</dbReference>
<feature type="domain" description="Methyl-accepting transducer" evidence="5">
    <location>
        <begin position="55"/>
        <end position="319"/>
    </location>
</feature>
<dbReference type="Gene3D" id="1.10.287.950">
    <property type="entry name" value="Methyl-accepting chemotaxis protein"/>
    <property type="match status" value="2"/>
</dbReference>
<feature type="coiled-coil region" evidence="3">
    <location>
        <begin position="66"/>
        <end position="93"/>
    </location>
</feature>
<evidence type="ECO:0000256" key="2">
    <source>
        <dbReference type="PROSITE-ProRule" id="PRU00284"/>
    </source>
</evidence>
<sequence length="644" mass="65451">MALVKTADISRLGVAAPARPAVEANVAPRAGQVQRRGQDRARARREKAAERIGGATEELAAGITEAGAAAEQLRQALEQIAAAAEETAGASQQSQAAIDSLVGAFSQARGRAEQSRRKADALQTLLTEVGVEIDASTGWFQDNAARQIRSVEVVTTLEQQVGSIDEITTTIGDIADQTNLLALNAAIEAARAGEQGRGFAVVADEVRAFAETSERSAGEVQGITDAIRAEVLEIAARIKAMATQAQADAEAGRGVVATLETVRGEMHVIAEVAQAVLLAAVEADASAREAQRGAEKVASAAEQQAAAAAEAQRAVQQQRTALDQSQQAAQSLAGLAAELQAGAASASRIEHIASAAEELSATVQELSGAAGEIMIAIDQVSRGAQAQAGTTQDSTTAMAQIEAAASATDTAAAGAGARMAKVAPLLAEGRDAIARLGGSIDAALRDAEAVGALIASVEGAGRRIGKIVDRIALVAVQTNMLAVSGAVEAARAGEAGRGFATVSTDIRNLARDSAENADRMKDVVRLIGDQVAAVQRELLQIAGASRAERSKSEAIVQRLAAAIADTAGLRAGAEEIRTGAGAISASIREVLTGTRQIAVAAEEAGSAAIEAAAAARQQARGTEDLAVAIEEIAGLADELNGTDG</sequence>
<name>A0ABT8A7L1_9PROT</name>
<evidence type="ECO:0000313" key="6">
    <source>
        <dbReference type="EMBL" id="MDN3565574.1"/>
    </source>
</evidence>
<dbReference type="PROSITE" id="PS50111">
    <property type="entry name" value="CHEMOTAXIS_TRANSDUC_2"/>
    <property type="match status" value="2"/>
</dbReference>
<accession>A0ABT8A7L1</accession>
<dbReference type="SUPFAM" id="SSF58104">
    <property type="entry name" value="Methyl-accepting chemotaxis protein (MCP) signaling domain"/>
    <property type="match status" value="2"/>
</dbReference>
<comment type="caution">
    <text evidence="6">The sequence shown here is derived from an EMBL/GenBank/DDBJ whole genome shotgun (WGS) entry which is preliminary data.</text>
</comment>
<dbReference type="InterPro" id="IPR004089">
    <property type="entry name" value="MCPsignal_dom"/>
</dbReference>
<reference evidence="7" key="1">
    <citation type="journal article" date="2019" name="Int. J. Syst. Evol. Microbiol.">
        <title>The Global Catalogue of Microorganisms (GCM) 10K type strain sequencing project: providing services to taxonomists for standard genome sequencing and annotation.</title>
        <authorList>
            <consortium name="The Broad Institute Genomics Platform"/>
            <consortium name="The Broad Institute Genome Sequencing Center for Infectious Disease"/>
            <person name="Wu L."/>
            <person name="Ma J."/>
        </authorList>
    </citation>
    <scope>NUCLEOTIDE SEQUENCE [LARGE SCALE GENOMIC DNA]</scope>
    <source>
        <strain evidence="7">CECT 7131</strain>
    </source>
</reference>
<keyword evidence="1 2" id="KW-0807">Transducer</keyword>
<evidence type="ECO:0000313" key="7">
    <source>
        <dbReference type="Proteomes" id="UP001529369"/>
    </source>
</evidence>
<dbReference type="SMART" id="SM00283">
    <property type="entry name" value="MA"/>
    <property type="match status" value="2"/>
</dbReference>
<proteinExistence type="predicted"/>
<protein>
    <submittedName>
        <fullName evidence="6">Methyl-accepting chemotaxis protein</fullName>
    </submittedName>
</protein>
<dbReference type="RefSeq" id="WP_290317421.1">
    <property type="nucleotide sequence ID" value="NZ_JAUFPN010000150.1"/>
</dbReference>
<dbReference type="PANTHER" id="PTHR32089">
    <property type="entry name" value="METHYL-ACCEPTING CHEMOTAXIS PROTEIN MCPB"/>
    <property type="match status" value="1"/>
</dbReference>
<evidence type="ECO:0000256" key="1">
    <source>
        <dbReference type="ARBA" id="ARBA00023224"/>
    </source>
</evidence>
<keyword evidence="7" id="KW-1185">Reference proteome</keyword>
<feature type="domain" description="Methyl-accepting transducer" evidence="5">
    <location>
        <begin position="362"/>
        <end position="633"/>
    </location>
</feature>
<gene>
    <name evidence="6" type="ORF">QWZ14_14495</name>
</gene>
<dbReference type="EMBL" id="JAUFPN010000150">
    <property type="protein sequence ID" value="MDN3565574.1"/>
    <property type="molecule type" value="Genomic_DNA"/>
</dbReference>
<evidence type="ECO:0000256" key="4">
    <source>
        <dbReference type="SAM" id="MobiDB-lite"/>
    </source>
</evidence>
<dbReference type="PANTHER" id="PTHR32089:SF112">
    <property type="entry name" value="LYSOZYME-LIKE PROTEIN-RELATED"/>
    <property type="match status" value="1"/>
</dbReference>
<evidence type="ECO:0000259" key="5">
    <source>
        <dbReference type="PROSITE" id="PS50111"/>
    </source>
</evidence>
<organism evidence="6 7">
    <name type="scientific">Paeniroseomonas aquatica</name>
    <dbReference type="NCBI Taxonomy" id="373043"/>
    <lineage>
        <taxon>Bacteria</taxon>
        <taxon>Pseudomonadati</taxon>
        <taxon>Pseudomonadota</taxon>
        <taxon>Alphaproteobacteria</taxon>
        <taxon>Acetobacterales</taxon>
        <taxon>Acetobacteraceae</taxon>
        <taxon>Paeniroseomonas</taxon>
    </lineage>
</organism>